<evidence type="ECO:0008006" key="3">
    <source>
        <dbReference type="Google" id="ProtNLM"/>
    </source>
</evidence>
<name>A0ABV9BMS3_9ACTN</name>
<proteinExistence type="predicted"/>
<protein>
    <recommendedName>
        <fullName evidence="3">Molecular chaperone DnaJ</fullName>
    </recommendedName>
</protein>
<evidence type="ECO:0000313" key="2">
    <source>
        <dbReference type="Proteomes" id="UP001595990"/>
    </source>
</evidence>
<comment type="caution">
    <text evidence="1">The sequence shown here is derived from an EMBL/GenBank/DDBJ whole genome shotgun (WGS) entry which is preliminary data.</text>
</comment>
<gene>
    <name evidence="1" type="ORF">ACFPEN_20770</name>
</gene>
<evidence type="ECO:0000313" key="1">
    <source>
        <dbReference type="EMBL" id="MFC4515370.1"/>
    </source>
</evidence>
<dbReference type="Proteomes" id="UP001595990">
    <property type="component" value="Unassembled WGS sequence"/>
</dbReference>
<organism evidence="1 2">
    <name type="scientific">Streptomyces ehimensis</name>
    <dbReference type="NCBI Taxonomy" id="68195"/>
    <lineage>
        <taxon>Bacteria</taxon>
        <taxon>Bacillati</taxon>
        <taxon>Actinomycetota</taxon>
        <taxon>Actinomycetes</taxon>
        <taxon>Kitasatosporales</taxon>
        <taxon>Streptomycetaceae</taxon>
        <taxon>Streptomyces</taxon>
    </lineage>
</organism>
<reference evidence="2" key="1">
    <citation type="journal article" date="2019" name="Int. J. Syst. Evol. Microbiol.">
        <title>The Global Catalogue of Microorganisms (GCM) 10K type strain sequencing project: providing services to taxonomists for standard genome sequencing and annotation.</title>
        <authorList>
            <consortium name="The Broad Institute Genomics Platform"/>
            <consortium name="The Broad Institute Genome Sequencing Center for Infectious Disease"/>
            <person name="Wu L."/>
            <person name="Ma J."/>
        </authorList>
    </citation>
    <scope>NUCLEOTIDE SEQUENCE [LARGE SCALE GENOMIC DNA]</scope>
    <source>
        <strain evidence="2">CECT 8064</strain>
    </source>
</reference>
<keyword evidence="2" id="KW-1185">Reference proteome</keyword>
<accession>A0ABV9BMS3</accession>
<dbReference type="RefSeq" id="WP_417923252.1">
    <property type="nucleotide sequence ID" value="NZ_JBHSFS010000009.1"/>
</dbReference>
<sequence>MPEHTHALRRRCSDCDGFSAVAVTTGSRTPAGHRETVTALCPSCRGTGTTRRSARTEAGATC</sequence>
<dbReference type="EMBL" id="JBHSFS010000009">
    <property type="protein sequence ID" value="MFC4515370.1"/>
    <property type="molecule type" value="Genomic_DNA"/>
</dbReference>